<feature type="region of interest" description="Disordered" evidence="1">
    <location>
        <begin position="1"/>
        <end position="40"/>
    </location>
</feature>
<gene>
    <name evidence="2" type="ORF">OsI_21326</name>
</gene>
<evidence type="ECO:0000256" key="1">
    <source>
        <dbReference type="SAM" id="MobiDB-lite"/>
    </source>
</evidence>
<dbReference type="EMBL" id="CM000131">
    <property type="protein sequence ID" value="EAY99356.1"/>
    <property type="molecule type" value="Genomic_DNA"/>
</dbReference>
<dbReference type="HOGENOM" id="CLU_1350843_0_0_1"/>
<feature type="compositionally biased region" description="Basic and acidic residues" evidence="1">
    <location>
        <begin position="190"/>
        <end position="203"/>
    </location>
</feature>
<name>A2Y8E6_ORYSI</name>
<proteinExistence type="predicted"/>
<dbReference type="Gramene" id="BGIOSGA022155-TA">
    <property type="protein sequence ID" value="BGIOSGA022155-PA"/>
    <property type="gene ID" value="BGIOSGA022155"/>
</dbReference>
<protein>
    <submittedName>
        <fullName evidence="2">Uncharacterized protein</fullName>
    </submittedName>
</protein>
<evidence type="ECO:0000313" key="3">
    <source>
        <dbReference type="Proteomes" id="UP000007015"/>
    </source>
</evidence>
<accession>A2Y8E6</accession>
<evidence type="ECO:0000313" key="2">
    <source>
        <dbReference type="EMBL" id="EAY99356.1"/>
    </source>
</evidence>
<feature type="compositionally biased region" description="Basic and acidic residues" evidence="1">
    <location>
        <begin position="1"/>
        <end position="14"/>
    </location>
</feature>
<organism evidence="2 3">
    <name type="scientific">Oryza sativa subsp. indica</name>
    <name type="common">Rice</name>
    <dbReference type="NCBI Taxonomy" id="39946"/>
    <lineage>
        <taxon>Eukaryota</taxon>
        <taxon>Viridiplantae</taxon>
        <taxon>Streptophyta</taxon>
        <taxon>Embryophyta</taxon>
        <taxon>Tracheophyta</taxon>
        <taxon>Spermatophyta</taxon>
        <taxon>Magnoliopsida</taxon>
        <taxon>Liliopsida</taxon>
        <taxon>Poales</taxon>
        <taxon>Poaceae</taxon>
        <taxon>BOP clade</taxon>
        <taxon>Oryzoideae</taxon>
        <taxon>Oryzeae</taxon>
        <taxon>Oryzinae</taxon>
        <taxon>Oryza</taxon>
        <taxon>Oryza sativa</taxon>
    </lineage>
</organism>
<reference evidence="2 3" key="1">
    <citation type="journal article" date="2005" name="PLoS Biol.">
        <title>The genomes of Oryza sativa: a history of duplications.</title>
        <authorList>
            <person name="Yu J."/>
            <person name="Wang J."/>
            <person name="Lin W."/>
            <person name="Li S."/>
            <person name="Li H."/>
            <person name="Zhou J."/>
            <person name="Ni P."/>
            <person name="Dong W."/>
            <person name="Hu S."/>
            <person name="Zeng C."/>
            <person name="Zhang J."/>
            <person name="Zhang Y."/>
            <person name="Li R."/>
            <person name="Xu Z."/>
            <person name="Li S."/>
            <person name="Li X."/>
            <person name="Zheng H."/>
            <person name="Cong L."/>
            <person name="Lin L."/>
            <person name="Yin J."/>
            <person name="Geng J."/>
            <person name="Li G."/>
            <person name="Shi J."/>
            <person name="Liu J."/>
            <person name="Lv H."/>
            <person name="Li J."/>
            <person name="Wang J."/>
            <person name="Deng Y."/>
            <person name="Ran L."/>
            <person name="Shi X."/>
            <person name="Wang X."/>
            <person name="Wu Q."/>
            <person name="Li C."/>
            <person name="Ren X."/>
            <person name="Wang J."/>
            <person name="Wang X."/>
            <person name="Li D."/>
            <person name="Liu D."/>
            <person name="Zhang X."/>
            <person name="Ji Z."/>
            <person name="Zhao W."/>
            <person name="Sun Y."/>
            <person name="Zhang Z."/>
            <person name="Bao J."/>
            <person name="Han Y."/>
            <person name="Dong L."/>
            <person name="Ji J."/>
            <person name="Chen P."/>
            <person name="Wu S."/>
            <person name="Liu J."/>
            <person name="Xiao Y."/>
            <person name="Bu D."/>
            <person name="Tan J."/>
            <person name="Yang L."/>
            <person name="Ye C."/>
            <person name="Zhang J."/>
            <person name="Xu J."/>
            <person name="Zhou Y."/>
            <person name="Yu Y."/>
            <person name="Zhang B."/>
            <person name="Zhuang S."/>
            <person name="Wei H."/>
            <person name="Liu B."/>
            <person name="Lei M."/>
            <person name="Yu H."/>
            <person name="Li Y."/>
            <person name="Xu H."/>
            <person name="Wei S."/>
            <person name="He X."/>
            <person name="Fang L."/>
            <person name="Zhang Z."/>
            <person name="Zhang Y."/>
            <person name="Huang X."/>
            <person name="Su Z."/>
            <person name="Tong W."/>
            <person name="Li J."/>
            <person name="Tong Z."/>
            <person name="Li S."/>
            <person name="Ye J."/>
            <person name="Wang L."/>
            <person name="Fang L."/>
            <person name="Lei T."/>
            <person name="Chen C."/>
            <person name="Chen H."/>
            <person name="Xu Z."/>
            <person name="Li H."/>
            <person name="Huang H."/>
            <person name="Zhang F."/>
            <person name="Xu H."/>
            <person name="Li N."/>
            <person name="Zhao C."/>
            <person name="Li S."/>
            <person name="Dong L."/>
            <person name="Huang Y."/>
            <person name="Li L."/>
            <person name="Xi Y."/>
            <person name="Qi Q."/>
            <person name="Li W."/>
            <person name="Zhang B."/>
            <person name="Hu W."/>
            <person name="Zhang Y."/>
            <person name="Tian X."/>
            <person name="Jiao Y."/>
            <person name="Liang X."/>
            <person name="Jin J."/>
            <person name="Gao L."/>
            <person name="Zheng W."/>
            <person name="Hao B."/>
            <person name="Liu S."/>
            <person name="Wang W."/>
            <person name="Yuan L."/>
            <person name="Cao M."/>
            <person name="McDermott J."/>
            <person name="Samudrala R."/>
            <person name="Wang J."/>
            <person name="Wong G.K."/>
            <person name="Yang H."/>
        </authorList>
    </citation>
    <scope>NUCLEOTIDE SEQUENCE [LARGE SCALE GENOMIC DNA]</scope>
    <source>
        <strain evidence="3">cv. 93-11</strain>
    </source>
</reference>
<dbReference type="Proteomes" id="UP000007015">
    <property type="component" value="Chromosome 6"/>
</dbReference>
<sequence>MALHENLDPFKDAGSRCAARSPPPTQVPNRTHRLQKENKRDCGHRCRALPSLELDLCATGAPSAASARSATAELDPRSIHRHRARPTLSELEPHYRCSICQPLIDRRRTLLARPLGVWKKMELPTWTWLSAASGDEVGCRESGGVVGGGPAGGEDDHGLPSHCSAQHFLLEDTITAPRSVPRLPPLVGKGGEEIEGKMKSVGR</sequence>
<dbReference type="AlphaFoldDB" id="A2Y8E6"/>
<keyword evidence="3" id="KW-1185">Reference proteome</keyword>
<feature type="region of interest" description="Disordered" evidence="1">
    <location>
        <begin position="180"/>
        <end position="203"/>
    </location>
</feature>